<keyword evidence="2" id="KW-0255">Endonuclease</keyword>
<dbReference type="GO" id="GO:0004519">
    <property type="term" value="F:endonuclease activity"/>
    <property type="evidence" value="ECO:0007669"/>
    <property type="project" value="UniProtKB-KW"/>
</dbReference>
<gene>
    <name evidence="2" type="ORF">FBZ95_106129</name>
</gene>
<evidence type="ECO:0000313" key="3">
    <source>
        <dbReference type="Proteomes" id="UP000315914"/>
    </source>
</evidence>
<dbReference type="GO" id="GO:0009307">
    <property type="term" value="P:DNA restriction-modification system"/>
    <property type="evidence" value="ECO:0007669"/>
    <property type="project" value="InterPro"/>
</dbReference>
<accession>A0A560JSB7</accession>
<dbReference type="EMBL" id="VITW01000006">
    <property type="protein sequence ID" value="TWB72414.1"/>
    <property type="molecule type" value="Genomic_DNA"/>
</dbReference>
<dbReference type="Proteomes" id="UP000315914">
    <property type="component" value="Unassembled WGS sequence"/>
</dbReference>
<dbReference type="AlphaFoldDB" id="A0A560JSB7"/>
<name>A0A560JSB7_9BRAD</name>
<evidence type="ECO:0000313" key="2">
    <source>
        <dbReference type="EMBL" id="TWB72414.1"/>
    </source>
</evidence>
<keyword evidence="2" id="KW-0540">Nuclease</keyword>
<comment type="caution">
    <text evidence="2">The sequence shown here is derived from an EMBL/GenBank/DDBJ whole genome shotgun (WGS) entry which is preliminary data.</text>
</comment>
<protein>
    <submittedName>
        <fullName evidence="2">Restriction endonuclease</fullName>
    </submittedName>
</protein>
<reference evidence="2 3" key="1">
    <citation type="submission" date="2019-06" db="EMBL/GenBank/DDBJ databases">
        <title>Genomic Encyclopedia of Type Strains, Phase IV (KMG-V): Genome sequencing to study the core and pangenomes of soil and plant-associated prokaryotes.</title>
        <authorList>
            <person name="Whitman W."/>
        </authorList>
    </citation>
    <scope>NUCLEOTIDE SEQUENCE [LARGE SCALE GENOMIC DNA]</scope>
    <source>
        <strain evidence="2 3">BR 10556</strain>
    </source>
</reference>
<sequence length="146" mass="16538">MASRSRSSKASQARIALLEVTIEALQLLHWADFETLVDIIFARSGWNQVSVLGGTKKLVDLELEHAVINERAAVQAKSSASQKTLDAYIRRMDATEQFDRFFFICHSPKRALTPDDRADVHVWTGRELGSTIMRLGLHDWVMERLA</sequence>
<proteinExistence type="predicted"/>
<evidence type="ECO:0000259" key="1">
    <source>
        <dbReference type="Pfam" id="PF04471"/>
    </source>
</evidence>
<keyword evidence="2" id="KW-0378">Hydrolase</keyword>
<dbReference type="InterPro" id="IPR007560">
    <property type="entry name" value="Restrct_endonuc_IV_Mrr"/>
</dbReference>
<keyword evidence="3" id="KW-1185">Reference proteome</keyword>
<dbReference type="Pfam" id="PF04471">
    <property type="entry name" value="Mrr_cat"/>
    <property type="match status" value="1"/>
</dbReference>
<dbReference type="GO" id="GO:0003677">
    <property type="term" value="F:DNA binding"/>
    <property type="evidence" value="ECO:0007669"/>
    <property type="project" value="InterPro"/>
</dbReference>
<feature type="domain" description="Restriction endonuclease type IV Mrr" evidence="1">
    <location>
        <begin position="28"/>
        <end position="104"/>
    </location>
</feature>
<organism evidence="2 3">
    <name type="scientific">Bradyrhizobium sacchari</name>
    <dbReference type="NCBI Taxonomy" id="1399419"/>
    <lineage>
        <taxon>Bacteria</taxon>
        <taxon>Pseudomonadati</taxon>
        <taxon>Pseudomonadota</taxon>
        <taxon>Alphaproteobacteria</taxon>
        <taxon>Hyphomicrobiales</taxon>
        <taxon>Nitrobacteraceae</taxon>
        <taxon>Bradyrhizobium</taxon>
    </lineage>
</organism>